<dbReference type="AlphaFoldDB" id="A0A0E9WYH8"/>
<reference evidence="1" key="1">
    <citation type="submission" date="2014-11" db="EMBL/GenBank/DDBJ databases">
        <authorList>
            <person name="Amaro Gonzalez C."/>
        </authorList>
    </citation>
    <scope>NUCLEOTIDE SEQUENCE</scope>
</reference>
<evidence type="ECO:0000313" key="1">
    <source>
        <dbReference type="EMBL" id="JAH94503.1"/>
    </source>
</evidence>
<reference evidence="1" key="2">
    <citation type="journal article" date="2015" name="Fish Shellfish Immunol.">
        <title>Early steps in the European eel (Anguilla anguilla)-Vibrio vulnificus interaction in the gills: Role of the RtxA13 toxin.</title>
        <authorList>
            <person name="Callol A."/>
            <person name="Pajuelo D."/>
            <person name="Ebbesson L."/>
            <person name="Teles M."/>
            <person name="MacKenzie S."/>
            <person name="Amaro C."/>
        </authorList>
    </citation>
    <scope>NUCLEOTIDE SEQUENCE</scope>
</reference>
<proteinExistence type="predicted"/>
<organism evidence="1">
    <name type="scientific">Anguilla anguilla</name>
    <name type="common">European freshwater eel</name>
    <name type="synonym">Muraena anguilla</name>
    <dbReference type="NCBI Taxonomy" id="7936"/>
    <lineage>
        <taxon>Eukaryota</taxon>
        <taxon>Metazoa</taxon>
        <taxon>Chordata</taxon>
        <taxon>Craniata</taxon>
        <taxon>Vertebrata</taxon>
        <taxon>Euteleostomi</taxon>
        <taxon>Actinopterygii</taxon>
        <taxon>Neopterygii</taxon>
        <taxon>Teleostei</taxon>
        <taxon>Anguilliformes</taxon>
        <taxon>Anguillidae</taxon>
        <taxon>Anguilla</taxon>
    </lineage>
</organism>
<dbReference type="EMBL" id="GBXM01014074">
    <property type="protein sequence ID" value="JAH94503.1"/>
    <property type="molecule type" value="Transcribed_RNA"/>
</dbReference>
<accession>A0A0E9WYH8</accession>
<name>A0A0E9WYH8_ANGAN</name>
<sequence length="68" mass="7753">MVVQQIKLQVVLLQQAQTVLIHPQDTQSSMRVYSLSLPIHIYSTSSCTQGSHKTSTRFCSLHHWALIF</sequence>
<protein>
    <submittedName>
        <fullName evidence="1">Uncharacterized protein</fullName>
    </submittedName>
</protein>